<dbReference type="PANTHER" id="PTHR15111:SF0">
    <property type="entry name" value="UNCONVENTIONAL PREFOLDIN RPB5 INTERACTOR 1"/>
    <property type="match status" value="1"/>
</dbReference>
<dbReference type="GO" id="GO:0005634">
    <property type="term" value="C:nucleus"/>
    <property type="evidence" value="ECO:0007669"/>
    <property type="project" value="UniProtKB-SubCell"/>
</dbReference>
<dbReference type="AlphaFoldDB" id="A0AAN9Y253"/>
<accession>A0AAN9Y253</accession>
<feature type="region of interest" description="Disordered" evidence="5">
    <location>
        <begin position="180"/>
        <end position="224"/>
    </location>
</feature>
<dbReference type="InterPro" id="IPR052255">
    <property type="entry name" value="RNA_pol_II_subunit5-mediator"/>
</dbReference>
<dbReference type="EMBL" id="JBBCAQ010000032">
    <property type="protein sequence ID" value="KAK7583906.1"/>
    <property type="molecule type" value="Genomic_DNA"/>
</dbReference>
<dbReference type="Pfam" id="PF02996">
    <property type="entry name" value="Prefoldin"/>
    <property type="match status" value="1"/>
</dbReference>
<protein>
    <recommendedName>
        <fullName evidence="8">Unconventional prefoldin RPB5 interactor</fullName>
    </recommendedName>
</protein>
<dbReference type="GO" id="GO:0003682">
    <property type="term" value="F:chromatin binding"/>
    <property type="evidence" value="ECO:0007669"/>
    <property type="project" value="TreeGrafter"/>
</dbReference>
<dbReference type="Gene3D" id="1.10.287.370">
    <property type="match status" value="1"/>
</dbReference>
<dbReference type="CDD" id="cd23159">
    <property type="entry name" value="Prefoldin_URI1"/>
    <property type="match status" value="1"/>
</dbReference>
<comment type="caution">
    <text evidence="6">The sequence shown here is derived from an EMBL/GenBank/DDBJ whole genome shotgun (WGS) entry which is preliminary data.</text>
</comment>
<dbReference type="PANTHER" id="PTHR15111">
    <property type="entry name" value="RNA POLYMERASE II SUBUNIT 5-MEDIATING PROTEIN NNX3"/>
    <property type="match status" value="1"/>
</dbReference>
<keyword evidence="7" id="KW-1185">Reference proteome</keyword>
<evidence type="ECO:0000256" key="5">
    <source>
        <dbReference type="SAM" id="MobiDB-lite"/>
    </source>
</evidence>
<organism evidence="6 7">
    <name type="scientific">Parthenolecanium corni</name>
    <dbReference type="NCBI Taxonomy" id="536013"/>
    <lineage>
        <taxon>Eukaryota</taxon>
        <taxon>Metazoa</taxon>
        <taxon>Ecdysozoa</taxon>
        <taxon>Arthropoda</taxon>
        <taxon>Hexapoda</taxon>
        <taxon>Insecta</taxon>
        <taxon>Pterygota</taxon>
        <taxon>Neoptera</taxon>
        <taxon>Paraneoptera</taxon>
        <taxon>Hemiptera</taxon>
        <taxon>Sternorrhyncha</taxon>
        <taxon>Coccoidea</taxon>
        <taxon>Coccidae</taxon>
        <taxon>Parthenolecanium</taxon>
    </lineage>
</organism>
<evidence type="ECO:0008006" key="8">
    <source>
        <dbReference type="Google" id="ProtNLM"/>
    </source>
</evidence>
<sequence>MFQDAKLYEEAYDQAVRKNAEAIAAIEEFKKELEGVKETLEENQKHLFQPIMAPLAGGKALMKGKLVHTNDVMVFLGDKWFVRTSAARAIDICNRKIARCNENKAEIETQTERFSSNMEKVQEYELFSGADLQDIVEPYDEEAEKLWRAKHREKVREFKKQEAAERDKCRDEDLFKKLDVADGEDNDFESDETDSDSSDEDEDNVTENTDAPVQPADSNKVSNFSHLPNVVLKSGCPVDNGDETSNIIANGHAKSLESSNSFGPYEHHEVPSNFNSSEENHIFSPTFKKPYSSFENMNALDRRDSVCSDEDTSQKESAVKKRVSFSTTDELKCYLPLESDDDTNIIRFKHSEVPPPTLHKTDKIESPSDIYQLIVQGFNLKSILKKGTKQFPESMPLPTETMREWKTSCDNFNLEYSSSEVHEEVVFGDISEKNPVLVSKIDTASKKPSKFRQARNKH</sequence>
<name>A0AAN9Y253_9HEMI</name>
<feature type="compositionally biased region" description="Acidic residues" evidence="5">
    <location>
        <begin position="181"/>
        <end position="205"/>
    </location>
</feature>
<evidence type="ECO:0000256" key="2">
    <source>
        <dbReference type="ARBA" id="ARBA00023242"/>
    </source>
</evidence>
<comment type="subcellular location">
    <subcellularLocation>
        <location evidence="1">Nucleus</location>
    </subcellularLocation>
</comment>
<feature type="region of interest" description="Disordered" evidence="5">
    <location>
        <begin position="259"/>
        <end position="278"/>
    </location>
</feature>
<keyword evidence="2" id="KW-0539">Nucleus</keyword>
<evidence type="ECO:0000313" key="7">
    <source>
        <dbReference type="Proteomes" id="UP001367676"/>
    </source>
</evidence>
<evidence type="ECO:0000256" key="4">
    <source>
        <dbReference type="SAM" id="Coils"/>
    </source>
</evidence>
<evidence type="ECO:0000256" key="1">
    <source>
        <dbReference type="ARBA" id="ARBA00004123"/>
    </source>
</evidence>
<evidence type="ECO:0000313" key="6">
    <source>
        <dbReference type="EMBL" id="KAK7583906.1"/>
    </source>
</evidence>
<evidence type="ECO:0000256" key="3">
    <source>
        <dbReference type="ARBA" id="ARBA00038295"/>
    </source>
</evidence>
<gene>
    <name evidence="6" type="ORF">V9T40_004869</name>
</gene>
<comment type="similarity">
    <text evidence="3">Belongs to the RNA polymerase II subunit 5-mediating protein family.</text>
</comment>
<reference evidence="6 7" key="1">
    <citation type="submission" date="2024-03" db="EMBL/GenBank/DDBJ databases">
        <title>Adaptation during the transition from Ophiocordyceps entomopathogen to insect associate is accompanied by gene loss and intensified selection.</title>
        <authorList>
            <person name="Ward C.M."/>
            <person name="Onetto C.A."/>
            <person name="Borneman A.R."/>
        </authorList>
    </citation>
    <scope>NUCLEOTIDE SEQUENCE [LARGE SCALE GENOMIC DNA]</scope>
    <source>
        <strain evidence="6">AWRI1</strain>
        <tissue evidence="6">Single Adult Female</tissue>
    </source>
</reference>
<dbReference type="GO" id="GO:0003714">
    <property type="term" value="F:transcription corepressor activity"/>
    <property type="evidence" value="ECO:0007669"/>
    <property type="project" value="TreeGrafter"/>
</dbReference>
<dbReference type="GO" id="GO:0000122">
    <property type="term" value="P:negative regulation of transcription by RNA polymerase II"/>
    <property type="evidence" value="ECO:0007669"/>
    <property type="project" value="TreeGrafter"/>
</dbReference>
<proteinExistence type="inferred from homology"/>
<dbReference type="SUPFAM" id="SSF46579">
    <property type="entry name" value="Prefoldin"/>
    <property type="match status" value="1"/>
</dbReference>
<feature type="coiled-coil region" evidence="4">
    <location>
        <begin position="12"/>
        <end position="46"/>
    </location>
</feature>
<dbReference type="InterPro" id="IPR004127">
    <property type="entry name" value="Prefoldin_subunit_alpha"/>
</dbReference>
<dbReference type="Proteomes" id="UP001367676">
    <property type="component" value="Unassembled WGS sequence"/>
</dbReference>
<dbReference type="InterPro" id="IPR009053">
    <property type="entry name" value="Prefoldin"/>
</dbReference>
<dbReference type="GO" id="GO:0019212">
    <property type="term" value="F:phosphatase inhibitor activity"/>
    <property type="evidence" value="ECO:0007669"/>
    <property type="project" value="TreeGrafter"/>
</dbReference>
<keyword evidence="4" id="KW-0175">Coiled coil</keyword>